<comment type="caution">
    <text evidence="2">The sequence shown here is derived from an EMBL/GenBank/DDBJ whole genome shotgun (WGS) entry which is preliminary data.</text>
</comment>
<reference evidence="2 3" key="1">
    <citation type="submission" date="2019-05" db="EMBL/GenBank/DDBJ databases">
        <title>Another draft genome of Portunus trituberculatus and its Hox gene families provides insights of decapod evolution.</title>
        <authorList>
            <person name="Jeong J.-H."/>
            <person name="Song I."/>
            <person name="Kim S."/>
            <person name="Choi T."/>
            <person name="Kim D."/>
            <person name="Ryu S."/>
            <person name="Kim W."/>
        </authorList>
    </citation>
    <scope>NUCLEOTIDE SEQUENCE [LARGE SCALE GENOMIC DNA]</scope>
    <source>
        <tissue evidence="2">Muscle</tissue>
    </source>
</reference>
<dbReference type="EMBL" id="VSRR010030436">
    <property type="protein sequence ID" value="MPC70044.1"/>
    <property type="molecule type" value="Genomic_DNA"/>
</dbReference>
<keyword evidence="3" id="KW-1185">Reference proteome</keyword>
<evidence type="ECO:0000313" key="3">
    <source>
        <dbReference type="Proteomes" id="UP000324222"/>
    </source>
</evidence>
<gene>
    <name evidence="2" type="ORF">E2C01_064280</name>
</gene>
<dbReference type="AlphaFoldDB" id="A0A5B7HNC1"/>
<feature type="region of interest" description="Disordered" evidence="1">
    <location>
        <begin position="30"/>
        <end position="83"/>
    </location>
</feature>
<evidence type="ECO:0000256" key="1">
    <source>
        <dbReference type="SAM" id="MobiDB-lite"/>
    </source>
</evidence>
<proteinExistence type="predicted"/>
<protein>
    <submittedName>
        <fullName evidence="2">Uncharacterized protein</fullName>
    </submittedName>
</protein>
<sequence length="83" mass="8619">MYTHARTHAQCGGTQVVNISVKERRVEATTCSDARNGDGEVGGGHGGHRARGTQGSQGAGNNRTSDARLTLTPNTKMATPVSI</sequence>
<name>A0A5B7HNC1_PORTR</name>
<feature type="compositionally biased region" description="Polar residues" evidence="1">
    <location>
        <begin position="71"/>
        <end position="83"/>
    </location>
</feature>
<dbReference type="Proteomes" id="UP000324222">
    <property type="component" value="Unassembled WGS sequence"/>
</dbReference>
<accession>A0A5B7HNC1</accession>
<organism evidence="2 3">
    <name type="scientific">Portunus trituberculatus</name>
    <name type="common">Swimming crab</name>
    <name type="synonym">Neptunus trituberculatus</name>
    <dbReference type="NCBI Taxonomy" id="210409"/>
    <lineage>
        <taxon>Eukaryota</taxon>
        <taxon>Metazoa</taxon>
        <taxon>Ecdysozoa</taxon>
        <taxon>Arthropoda</taxon>
        <taxon>Crustacea</taxon>
        <taxon>Multicrustacea</taxon>
        <taxon>Malacostraca</taxon>
        <taxon>Eumalacostraca</taxon>
        <taxon>Eucarida</taxon>
        <taxon>Decapoda</taxon>
        <taxon>Pleocyemata</taxon>
        <taxon>Brachyura</taxon>
        <taxon>Eubrachyura</taxon>
        <taxon>Portunoidea</taxon>
        <taxon>Portunidae</taxon>
        <taxon>Portuninae</taxon>
        <taxon>Portunus</taxon>
    </lineage>
</organism>
<evidence type="ECO:0000313" key="2">
    <source>
        <dbReference type="EMBL" id="MPC70044.1"/>
    </source>
</evidence>